<reference evidence="1" key="1">
    <citation type="journal article" date="2014" name="Front. Microbiol.">
        <title>High frequency of phylogenetically diverse reductive dehalogenase-homologous genes in deep subseafloor sedimentary metagenomes.</title>
        <authorList>
            <person name="Kawai M."/>
            <person name="Futagami T."/>
            <person name="Toyoda A."/>
            <person name="Takaki Y."/>
            <person name="Nishi S."/>
            <person name="Hori S."/>
            <person name="Arai W."/>
            <person name="Tsubouchi T."/>
            <person name="Morono Y."/>
            <person name="Uchiyama I."/>
            <person name="Ito T."/>
            <person name="Fujiyama A."/>
            <person name="Inagaki F."/>
            <person name="Takami H."/>
        </authorList>
    </citation>
    <scope>NUCLEOTIDE SEQUENCE</scope>
    <source>
        <strain evidence="1">Expedition CK06-06</strain>
    </source>
</reference>
<dbReference type="EMBL" id="BARU01039280">
    <property type="protein sequence ID" value="GAH79364.1"/>
    <property type="molecule type" value="Genomic_DNA"/>
</dbReference>
<proteinExistence type="predicted"/>
<organism evidence="1">
    <name type="scientific">marine sediment metagenome</name>
    <dbReference type="NCBI Taxonomy" id="412755"/>
    <lineage>
        <taxon>unclassified sequences</taxon>
        <taxon>metagenomes</taxon>
        <taxon>ecological metagenomes</taxon>
    </lineage>
</organism>
<name>X1JM71_9ZZZZ</name>
<protein>
    <submittedName>
        <fullName evidence="1">Uncharacterized protein</fullName>
    </submittedName>
</protein>
<comment type="caution">
    <text evidence="1">The sequence shown here is derived from an EMBL/GenBank/DDBJ whole genome shotgun (WGS) entry which is preliminary data.</text>
</comment>
<accession>X1JM71</accession>
<sequence>NCRGRIYATRKDGFDKSNPYMKDCALVAQYG</sequence>
<dbReference type="AlphaFoldDB" id="X1JM71"/>
<feature type="non-terminal residue" evidence="1">
    <location>
        <position position="1"/>
    </location>
</feature>
<evidence type="ECO:0000313" key="1">
    <source>
        <dbReference type="EMBL" id="GAH79364.1"/>
    </source>
</evidence>
<gene>
    <name evidence="1" type="ORF">S03H2_60903</name>
</gene>